<feature type="compositionally biased region" description="Low complexity" evidence="1">
    <location>
        <begin position="61"/>
        <end position="77"/>
    </location>
</feature>
<reference evidence="2" key="1">
    <citation type="journal article" date="2022" name="bioRxiv">
        <title>Sequencing and chromosome-scale assembly of the giantPleurodeles waltlgenome.</title>
        <authorList>
            <person name="Brown T."/>
            <person name="Elewa A."/>
            <person name="Iarovenko S."/>
            <person name="Subramanian E."/>
            <person name="Araus A.J."/>
            <person name="Petzold A."/>
            <person name="Susuki M."/>
            <person name="Suzuki K.-i.T."/>
            <person name="Hayashi T."/>
            <person name="Toyoda A."/>
            <person name="Oliveira C."/>
            <person name="Osipova E."/>
            <person name="Leigh N.D."/>
            <person name="Simon A."/>
            <person name="Yun M.H."/>
        </authorList>
    </citation>
    <scope>NUCLEOTIDE SEQUENCE</scope>
    <source>
        <strain evidence="2">20211129_DDA</strain>
        <tissue evidence="2">Liver</tissue>
    </source>
</reference>
<feature type="compositionally biased region" description="Polar residues" evidence="1">
    <location>
        <begin position="131"/>
        <end position="150"/>
    </location>
</feature>
<dbReference type="EMBL" id="JANPWB010000013">
    <property type="protein sequence ID" value="KAJ1105685.1"/>
    <property type="molecule type" value="Genomic_DNA"/>
</dbReference>
<gene>
    <name evidence="2" type="ORF">NDU88_003090</name>
</gene>
<feature type="region of interest" description="Disordered" evidence="1">
    <location>
        <begin position="60"/>
        <end position="86"/>
    </location>
</feature>
<evidence type="ECO:0000313" key="2">
    <source>
        <dbReference type="EMBL" id="KAJ1105685.1"/>
    </source>
</evidence>
<feature type="region of interest" description="Disordered" evidence="1">
    <location>
        <begin position="271"/>
        <end position="335"/>
    </location>
</feature>
<organism evidence="2 3">
    <name type="scientific">Pleurodeles waltl</name>
    <name type="common">Iberian ribbed newt</name>
    <dbReference type="NCBI Taxonomy" id="8319"/>
    <lineage>
        <taxon>Eukaryota</taxon>
        <taxon>Metazoa</taxon>
        <taxon>Chordata</taxon>
        <taxon>Craniata</taxon>
        <taxon>Vertebrata</taxon>
        <taxon>Euteleostomi</taxon>
        <taxon>Amphibia</taxon>
        <taxon>Batrachia</taxon>
        <taxon>Caudata</taxon>
        <taxon>Salamandroidea</taxon>
        <taxon>Salamandridae</taxon>
        <taxon>Pleurodelinae</taxon>
        <taxon>Pleurodeles</taxon>
    </lineage>
</organism>
<protein>
    <submittedName>
        <fullName evidence="2">Uncharacterized protein</fullName>
    </submittedName>
</protein>
<dbReference type="Proteomes" id="UP001066276">
    <property type="component" value="Chromosome 9"/>
</dbReference>
<accession>A0AAV7MSF1</accession>
<comment type="caution">
    <text evidence="2">The sequence shown here is derived from an EMBL/GenBank/DDBJ whole genome shotgun (WGS) entry which is preliminary data.</text>
</comment>
<evidence type="ECO:0000313" key="3">
    <source>
        <dbReference type="Proteomes" id="UP001066276"/>
    </source>
</evidence>
<dbReference type="AlphaFoldDB" id="A0AAV7MSF1"/>
<keyword evidence="3" id="KW-1185">Reference proteome</keyword>
<evidence type="ECO:0000256" key="1">
    <source>
        <dbReference type="SAM" id="MobiDB-lite"/>
    </source>
</evidence>
<name>A0AAV7MSF1_PLEWA</name>
<sequence>MPRLPAVPNVLQAMSAFRPNYQLDASSSQLWGFVCFSTRPAESVLHCFTALVKRRITRVPARGSKSAPAGAGAAATQERARGSGGARECKMVRASIRMAGEPDKMKTAASAKVVSAPLGKYFKTKAHSDQAVKQNETNGNIADTGGTVESSENILSGDFLVEREDRGVHKEPLQAVNSDPTHIPAYINLPTEEKAEVVYEEGRKSEPSSSSAPRDISPQTGAQVLTQALVQDLLPVNMGEKLQKGELIQGKRGLTLKSGQDTDLGDTFFSLSDQSSWSSDEATESKEGSSRAWKTFWSKAGSETTTPGEDEDENYEWGIGPGKPESFKVATLKKR</sequence>
<proteinExistence type="predicted"/>
<feature type="region of interest" description="Disordered" evidence="1">
    <location>
        <begin position="129"/>
        <end position="150"/>
    </location>
</feature>